<dbReference type="InterPro" id="IPR046346">
    <property type="entry name" value="Aminoacid_DH-like_N_sf"/>
</dbReference>
<dbReference type="AlphaFoldDB" id="A0A0M6YB34"/>
<evidence type="ECO:0000259" key="9">
    <source>
        <dbReference type="Pfam" id="PF01488"/>
    </source>
</evidence>
<dbReference type="InterPro" id="IPR036291">
    <property type="entry name" value="NAD(P)-bd_dom_sf"/>
</dbReference>
<dbReference type="Pfam" id="PF01488">
    <property type="entry name" value="Shikimate_DH"/>
    <property type="match status" value="1"/>
</dbReference>
<dbReference type="PANTHER" id="PTHR21089">
    <property type="entry name" value="SHIKIMATE DEHYDROGENASE"/>
    <property type="match status" value="1"/>
</dbReference>
<feature type="binding site" evidence="8">
    <location>
        <position position="244"/>
    </location>
    <ligand>
        <name>NADP(+)</name>
        <dbReference type="ChEBI" id="CHEBI:58349"/>
    </ligand>
</feature>
<feature type="binding site" evidence="8">
    <location>
        <position position="221"/>
    </location>
    <ligand>
        <name>NADP(+)</name>
        <dbReference type="ChEBI" id="CHEBI:58349"/>
    </ligand>
</feature>
<keyword evidence="3 8" id="KW-0028">Amino-acid biosynthesis</keyword>
<keyword evidence="13" id="KW-1185">Reference proteome</keyword>
<evidence type="ECO:0000256" key="6">
    <source>
        <dbReference type="ARBA" id="ARBA00023141"/>
    </source>
</evidence>
<dbReference type="Gene3D" id="3.40.50.720">
    <property type="entry name" value="NAD(P)-binding Rossmann-like Domain"/>
    <property type="match status" value="1"/>
</dbReference>
<organism evidence="12 13">
    <name type="scientific">Roseibium aggregatum</name>
    <dbReference type="NCBI Taxonomy" id="187304"/>
    <lineage>
        <taxon>Bacteria</taxon>
        <taxon>Pseudomonadati</taxon>
        <taxon>Pseudomonadota</taxon>
        <taxon>Alphaproteobacteria</taxon>
        <taxon>Hyphomicrobiales</taxon>
        <taxon>Stappiaceae</taxon>
        <taxon>Roseibium</taxon>
    </lineage>
</organism>
<dbReference type="EMBL" id="CXST01000003">
    <property type="protein sequence ID" value="CTQ46457.1"/>
    <property type="molecule type" value="Genomic_DNA"/>
</dbReference>
<dbReference type="InterPro" id="IPR013708">
    <property type="entry name" value="Shikimate_DH-bd_N"/>
</dbReference>
<feature type="binding site" evidence="8">
    <location>
        <position position="90"/>
    </location>
    <ligand>
        <name>shikimate</name>
        <dbReference type="ChEBI" id="CHEBI:36208"/>
    </ligand>
</feature>
<feature type="binding site" evidence="8">
    <location>
        <position position="65"/>
    </location>
    <ligand>
        <name>shikimate</name>
        <dbReference type="ChEBI" id="CHEBI:36208"/>
    </ligand>
</feature>
<protein>
    <recommendedName>
        <fullName evidence="2 8">Shikimate dehydrogenase (NADP(+))</fullName>
        <shortName evidence="8">SDH</shortName>
        <ecNumber evidence="2 8">1.1.1.25</ecNumber>
    </recommendedName>
</protein>
<keyword evidence="5 8" id="KW-0560">Oxidoreductase</keyword>
<keyword evidence="4 8" id="KW-0521">NADP</keyword>
<dbReference type="SUPFAM" id="SSF53223">
    <property type="entry name" value="Aminoacid dehydrogenase-like, N-terminal domain"/>
    <property type="match status" value="1"/>
</dbReference>
<feature type="binding site" evidence="8">
    <location>
        <position position="106"/>
    </location>
    <ligand>
        <name>shikimate</name>
        <dbReference type="ChEBI" id="CHEBI:36208"/>
    </ligand>
</feature>
<dbReference type="GO" id="GO:0005829">
    <property type="term" value="C:cytosol"/>
    <property type="evidence" value="ECO:0007669"/>
    <property type="project" value="TreeGrafter"/>
</dbReference>
<dbReference type="Proteomes" id="UP000048926">
    <property type="component" value="Unassembled WGS sequence"/>
</dbReference>
<dbReference type="GO" id="GO:0004764">
    <property type="term" value="F:shikimate 3-dehydrogenase (NADP+) activity"/>
    <property type="evidence" value="ECO:0007669"/>
    <property type="project" value="UniProtKB-UniRule"/>
</dbReference>
<dbReference type="PANTHER" id="PTHR21089:SF1">
    <property type="entry name" value="BIFUNCTIONAL 3-DEHYDROQUINATE DEHYDRATASE_SHIKIMATE DEHYDROGENASE, CHLOROPLASTIC"/>
    <property type="match status" value="1"/>
</dbReference>
<dbReference type="GO" id="GO:0009073">
    <property type="term" value="P:aromatic amino acid family biosynthetic process"/>
    <property type="evidence" value="ECO:0007669"/>
    <property type="project" value="UniProtKB-KW"/>
</dbReference>
<dbReference type="CDD" id="cd01065">
    <property type="entry name" value="NAD_bind_Shikimate_DH"/>
    <property type="match status" value="1"/>
</dbReference>
<dbReference type="InterPro" id="IPR011342">
    <property type="entry name" value="Shikimate_DH"/>
</dbReference>
<sequence>MSGSVKKAAITGHPVTHSRSPLVHGYWLKKHGIAGEYGRVDVPPETAEDFYRNFADAGLSGANVTVPNKEVAAAACDWLDDAAKSMGAANTIWLDDSGRLCGANTDGLGFLGNLDQLAPGWDVSRESAVVLGAGGAARAVVWALLSRKFTRVHIVNRTFKKAKAIADMFGSGTIAHEWDNLGTVLEEADLLVNTTSLGMAGKAPLEIDLSPLPKTAIVTDAVYAPLETDLLRSAKARGNQTVDGLGMLLHQAVPAFERWFGVRPEVDDTLRNLILADLGVTA</sequence>
<evidence type="ECO:0000256" key="8">
    <source>
        <dbReference type="HAMAP-Rule" id="MF_00222"/>
    </source>
</evidence>
<feature type="domain" description="Quinate/shikimate 5-dehydrogenase/glutamyl-tRNA reductase" evidence="9">
    <location>
        <begin position="123"/>
        <end position="196"/>
    </location>
</feature>
<dbReference type="NCBIfam" id="NF001312">
    <property type="entry name" value="PRK00258.1-4"/>
    <property type="match status" value="1"/>
</dbReference>
<evidence type="ECO:0000256" key="4">
    <source>
        <dbReference type="ARBA" id="ARBA00022857"/>
    </source>
</evidence>
<evidence type="ECO:0000256" key="7">
    <source>
        <dbReference type="ARBA" id="ARBA00049442"/>
    </source>
</evidence>
<feature type="binding site" evidence="8">
    <location>
        <begin position="132"/>
        <end position="136"/>
    </location>
    <ligand>
        <name>NADP(+)</name>
        <dbReference type="ChEBI" id="CHEBI:58349"/>
    </ligand>
</feature>
<comment type="pathway">
    <text evidence="1 8">Metabolic intermediate biosynthesis; chorismate biosynthesis; chorismate from D-erythrose 4-phosphate and phosphoenolpyruvate: step 4/7.</text>
</comment>
<feature type="domain" description="Shikimate dehydrogenase substrate binding N-terminal" evidence="10">
    <location>
        <begin position="10"/>
        <end position="92"/>
    </location>
</feature>
<feature type="binding site" evidence="8">
    <location>
        <position position="81"/>
    </location>
    <ligand>
        <name>NADP(+)</name>
        <dbReference type="ChEBI" id="CHEBI:58349"/>
    </ligand>
</feature>
<accession>A0A0M6YB34</accession>
<evidence type="ECO:0000313" key="13">
    <source>
        <dbReference type="Proteomes" id="UP000048926"/>
    </source>
</evidence>
<evidence type="ECO:0000256" key="2">
    <source>
        <dbReference type="ARBA" id="ARBA00012962"/>
    </source>
</evidence>
<reference evidence="13" key="1">
    <citation type="submission" date="2015-07" db="EMBL/GenBank/DDBJ databases">
        <authorList>
            <person name="Rodrigo-Torres Lidia"/>
            <person name="Arahal R.David."/>
        </authorList>
    </citation>
    <scope>NUCLEOTIDE SEQUENCE [LARGE SCALE GENOMIC DNA]</scope>
    <source>
        <strain evidence="13">CECT 4801</strain>
    </source>
</reference>
<dbReference type="STRING" id="187304.B0E33_12310"/>
<feature type="binding site" evidence="8">
    <location>
        <begin position="156"/>
        <end position="161"/>
    </location>
    <ligand>
        <name>NADP(+)</name>
        <dbReference type="ChEBI" id="CHEBI:58349"/>
    </ligand>
</feature>
<comment type="similarity">
    <text evidence="8">Belongs to the shikimate dehydrogenase family.</text>
</comment>
<dbReference type="NCBIfam" id="TIGR00507">
    <property type="entry name" value="aroE"/>
    <property type="match status" value="1"/>
</dbReference>
<comment type="catalytic activity">
    <reaction evidence="7 8">
        <text>shikimate + NADP(+) = 3-dehydroshikimate + NADPH + H(+)</text>
        <dbReference type="Rhea" id="RHEA:17737"/>
        <dbReference type="ChEBI" id="CHEBI:15378"/>
        <dbReference type="ChEBI" id="CHEBI:16630"/>
        <dbReference type="ChEBI" id="CHEBI:36208"/>
        <dbReference type="ChEBI" id="CHEBI:57783"/>
        <dbReference type="ChEBI" id="CHEBI:58349"/>
        <dbReference type="EC" id="1.1.1.25"/>
    </reaction>
</comment>
<dbReference type="HAMAP" id="MF_00222">
    <property type="entry name" value="Shikimate_DH_AroE"/>
    <property type="match status" value="1"/>
</dbReference>
<dbReference type="InterPro" id="IPR006151">
    <property type="entry name" value="Shikm_DH/Glu-tRNA_Rdtase"/>
</dbReference>
<dbReference type="GO" id="GO:0008652">
    <property type="term" value="P:amino acid biosynthetic process"/>
    <property type="evidence" value="ECO:0007669"/>
    <property type="project" value="UniProtKB-KW"/>
</dbReference>
<dbReference type="SUPFAM" id="SSF51735">
    <property type="entry name" value="NAD(P)-binding Rossmann-fold domains"/>
    <property type="match status" value="1"/>
</dbReference>
<dbReference type="InterPro" id="IPR022893">
    <property type="entry name" value="Shikimate_DH_fam"/>
</dbReference>
<dbReference type="Pfam" id="PF08501">
    <property type="entry name" value="Shikimate_dh_N"/>
    <property type="match status" value="1"/>
</dbReference>
<dbReference type="GO" id="GO:0050661">
    <property type="term" value="F:NADP binding"/>
    <property type="evidence" value="ECO:0007669"/>
    <property type="project" value="InterPro"/>
</dbReference>
<dbReference type="UniPathway" id="UPA00053">
    <property type="reaction ID" value="UER00087"/>
</dbReference>
<proteinExistence type="inferred from homology"/>
<evidence type="ECO:0000256" key="1">
    <source>
        <dbReference type="ARBA" id="ARBA00004871"/>
    </source>
</evidence>
<evidence type="ECO:0000259" key="10">
    <source>
        <dbReference type="Pfam" id="PF08501"/>
    </source>
</evidence>
<evidence type="ECO:0000313" key="12">
    <source>
        <dbReference type="EMBL" id="CTQ46457.1"/>
    </source>
</evidence>
<dbReference type="EC" id="1.1.1.25" evidence="2 8"/>
<feature type="active site" description="Proton acceptor" evidence="8">
    <location>
        <position position="69"/>
    </location>
</feature>
<dbReference type="Gene3D" id="3.40.50.10860">
    <property type="entry name" value="Leucine Dehydrogenase, chain A, domain 1"/>
    <property type="match status" value="1"/>
</dbReference>
<evidence type="ECO:0000256" key="3">
    <source>
        <dbReference type="ARBA" id="ARBA00022605"/>
    </source>
</evidence>
<evidence type="ECO:0000256" key="5">
    <source>
        <dbReference type="ARBA" id="ARBA00023002"/>
    </source>
</evidence>
<feature type="binding site" evidence="8">
    <location>
        <position position="251"/>
    </location>
    <ligand>
        <name>shikimate</name>
        <dbReference type="ChEBI" id="CHEBI:36208"/>
    </ligand>
</feature>
<dbReference type="Pfam" id="PF18317">
    <property type="entry name" value="SDH_C"/>
    <property type="match status" value="1"/>
</dbReference>
<feature type="binding site" evidence="8">
    <location>
        <position position="223"/>
    </location>
    <ligand>
        <name>shikimate</name>
        <dbReference type="ChEBI" id="CHEBI:36208"/>
    </ligand>
</feature>
<dbReference type="InterPro" id="IPR041121">
    <property type="entry name" value="SDH_C"/>
</dbReference>
<gene>
    <name evidence="12" type="primary">aroE_2</name>
    <name evidence="8" type="synonym">aroE</name>
    <name evidence="12" type="ORF">LAL4801_04916</name>
</gene>
<comment type="function">
    <text evidence="8">Involved in the biosynthesis of the chorismate, which leads to the biosynthesis of aromatic amino acids. Catalyzes the reversible NADPH linked reduction of 3-dehydroshikimate (DHSA) to yield shikimate (SA).</text>
</comment>
<dbReference type="GO" id="GO:0019632">
    <property type="term" value="P:shikimate metabolic process"/>
    <property type="evidence" value="ECO:0007669"/>
    <property type="project" value="InterPro"/>
</dbReference>
<keyword evidence="6 8" id="KW-0057">Aromatic amino acid biosynthesis</keyword>
<feature type="binding site" evidence="8">
    <location>
        <begin position="18"/>
        <end position="20"/>
    </location>
    <ligand>
        <name>shikimate</name>
        <dbReference type="ChEBI" id="CHEBI:36208"/>
    </ligand>
</feature>
<dbReference type="GO" id="GO:0009423">
    <property type="term" value="P:chorismate biosynthetic process"/>
    <property type="evidence" value="ECO:0007669"/>
    <property type="project" value="UniProtKB-UniRule"/>
</dbReference>
<name>A0A0M6YB34_9HYPH</name>
<evidence type="ECO:0000259" key="11">
    <source>
        <dbReference type="Pfam" id="PF18317"/>
    </source>
</evidence>
<feature type="domain" description="SDH C-terminal" evidence="11">
    <location>
        <begin position="244"/>
        <end position="267"/>
    </location>
</feature>
<dbReference type="RefSeq" id="WP_187306618.1">
    <property type="nucleotide sequence ID" value="NZ_CXST01000003.1"/>
</dbReference>
<comment type="subunit">
    <text evidence="8">Homodimer.</text>
</comment>